<evidence type="ECO:0000259" key="10">
    <source>
        <dbReference type="Pfam" id="PF13813"/>
    </source>
</evidence>
<comment type="caution">
    <text evidence="11">The sequence shown here is derived from an EMBL/GenBank/DDBJ whole genome shotgun (WGS) entry which is preliminary data.</text>
</comment>
<dbReference type="AlphaFoldDB" id="A0AAV5LNP3"/>
<keyword evidence="6" id="KW-0443">Lipid metabolism</keyword>
<protein>
    <recommendedName>
        <fullName evidence="10">Wax synthase domain-containing protein</fullName>
    </recommendedName>
</protein>
<proteinExistence type="inferred from homology"/>
<dbReference type="EMBL" id="BPVZ01000130">
    <property type="protein sequence ID" value="GKV38715.1"/>
    <property type="molecule type" value="Genomic_DNA"/>
</dbReference>
<feature type="transmembrane region" description="Helical" evidence="9">
    <location>
        <begin position="236"/>
        <end position="258"/>
    </location>
</feature>
<dbReference type="PANTHER" id="PTHR31595:SF70">
    <property type="entry name" value="LONG-CHAIN-ALCOHOL O-FATTY-ACYLTRANSFERASE 3-RELATED"/>
    <property type="match status" value="1"/>
</dbReference>
<sequence length="353" mass="40599">MEEEIRNFIKVWILALASLCYCYYISAKISRGLPRFLSLIPVFYIFTLLPFSLYSASLGGLTATFLLWLGNFKLLLFSLDQGPLSLPPHKLSHFIITACLPIQVKQNPPSKTFQKTTPHPNPPSVPRPIQWGVKLLLLALVYHVYNYRQHLPKTVLVPIYCLQIYLLVELLLDTSAAPVRAFLRVELEPQFNDPYLATSLQDFWGRRWNLVVSGILRPTIYDPIRRISTGRVGPRWAALPAVIAAFVVSGLMHELIYYHLTRVRPTWEVTWFFIIHGICVTMEVAVKKVVRERWQLNPVISRPLTAVFMAATGHWLFFPQILRNGIDEKLKREFSMFLDFVRGIGFAAIYRGT</sequence>
<name>A0AAV5LNP3_9ROSI</name>
<feature type="transmembrane region" description="Helical" evidence="9">
    <location>
        <begin position="36"/>
        <end position="69"/>
    </location>
</feature>
<keyword evidence="7 9" id="KW-0472">Membrane</keyword>
<evidence type="ECO:0000256" key="6">
    <source>
        <dbReference type="ARBA" id="ARBA00023098"/>
    </source>
</evidence>
<organism evidence="11 12">
    <name type="scientific">Rubroshorea leprosula</name>
    <dbReference type="NCBI Taxonomy" id="152421"/>
    <lineage>
        <taxon>Eukaryota</taxon>
        <taxon>Viridiplantae</taxon>
        <taxon>Streptophyta</taxon>
        <taxon>Embryophyta</taxon>
        <taxon>Tracheophyta</taxon>
        <taxon>Spermatophyta</taxon>
        <taxon>Magnoliopsida</taxon>
        <taxon>eudicotyledons</taxon>
        <taxon>Gunneridae</taxon>
        <taxon>Pentapetalae</taxon>
        <taxon>rosids</taxon>
        <taxon>malvids</taxon>
        <taxon>Malvales</taxon>
        <taxon>Dipterocarpaceae</taxon>
        <taxon>Rubroshorea</taxon>
    </lineage>
</organism>
<dbReference type="InterPro" id="IPR044851">
    <property type="entry name" value="Wax_synthase"/>
</dbReference>
<evidence type="ECO:0000256" key="5">
    <source>
        <dbReference type="ARBA" id="ARBA00022989"/>
    </source>
</evidence>
<dbReference type="GO" id="GO:0008374">
    <property type="term" value="F:O-acyltransferase activity"/>
    <property type="evidence" value="ECO:0007669"/>
    <property type="project" value="InterPro"/>
</dbReference>
<comment type="similarity">
    <text evidence="2">Belongs to the wax synthase family.</text>
</comment>
<keyword evidence="3" id="KW-0808">Transferase</keyword>
<dbReference type="PIRSF" id="PIRSF037006">
    <property type="entry name" value="Wax_synthase"/>
    <property type="match status" value="1"/>
</dbReference>
<keyword evidence="4 9" id="KW-0812">Transmembrane</keyword>
<evidence type="ECO:0000313" key="11">
    <source>
        <dbReference type="EMBL" id="GKV38715.1"/>
    </source>
</evidence>
<keyword evidence="8" id="KW-0012">Acyltransferase</keyword>
<dbReference type="GO" id="GO:0006629">
    <property type="term" value="P:lipid metabolic process"/>
    <property type="evidence" value="ECO:0007669"/>
    <property type="project" value="UniProtKB-KW"/>
</dbReference>
<evidence type="ECO:0000256" key="9">
    <source>
        <dbReference type="SAM" id="Phobius"/>
    </source>
</evidence>
<comment type="subcellular location">
    <subcellularLocation>
        <location evidence="1">Membrane</location>
        <topology evidence="1">Multi-pass membrane protein</topology>
    </subcellularLocation>
</comment>
<evidence type="ECO:0000313" key="12">
    <source>
        <dbReference type="Proteomes" id="UP001054252"/>
    </source>
</evidence>
<keyword evidence="12" id="KW-1185">Reference proteome</keyword>
<dbReference type="Proteomes" id="UP001054252">
    <property type="component" value="Unassembled WGS sequence"/>
</dbReference>
<feature type="domain" description="Wax synthase" evidence="10">
    <location>
        <begin position="188"/>
        <end position="274"/>
    </location>
</feature>
<feature type="transmembrane region" description="Helical" evidence="9">
    <location>
        <begin position="6"/>
        <end position="24"/>
    </location>
</feature>
<feature type="transmembrane region" description="Helical" evidence="9">
    <location>
        <begin position="302"/>
        <end position="322"/>
    </location>
</feature>
<gene>
    <name evidence="11" type="ORF">SLEP1_g46597</name>
</gene>
<dbReference type="Pfam" id="PF13813">
    <property type="entry name" value="MBOAT_2"/>
    <property type="match status" value="1"/>
</dbReference>
<accession>A0AAV5LNP3</accession>
<dbReference type="InterPro" id="IPR032805">
    <property type="entry name" value="Wax_synthase_dom"/>
</dbReference>
<evidence type="ECO:0000256" key="8">
    <source>
        <dbReference type="ARBA" id="ARBA00023315"/>
    </source>
</evidence>
<dbReference type="PANTHER" id="PTHR31595">
    <property type="entry name" value="LONG-CHAIN-ALCOHOL O-FATTY-ACYLTRANSFERASE 3-RELATED"/>
    <property type="match status" value="1"/>
</dbReference>
<keyword evidence="5 9" id="KW-1133">Transmembrane helix</keyword>
<reference evidence="11 12" key="1">
    <citation type="journal article" date="2021" name="Commun. Biol.">
        <title>The genome of Shorea leprosula (Dipterocarpaceae) highlights the ecological relevance of drought in aseasonal tropical rainforests.</title>
        <authorList>
            <person name="Ng K.K.S."/>
            <person name="Kobayashi M.J."/>
            <person name="Fawcett J.A."/>
            <person name="Hatakeyama M."/>
            <person name="Paape T."/>
            <person name="Ng C.H."/>
            <person name="Ang C.C."/>
            <person name="Tnah L.H."/>
            <person name="Lee C.T."/>
            <person name="Nishiyama T."/>
            <person name="Sese J."/>
            <person name="O'Brien M.J."/>
            <person name="Copetti D."/>
            <person name="Mohd Noor M.I."/>
            <person name="Ong R.C."/>
            <person name="Putra M."/>
            <person name="Sireger I.Z."/>
            <person name="Indrioko S."/>
            <person name="Kosugi Y."/>
            <person name="Izuno A."/>
            <person name="Isagi Y."/>
            <person name="Lee S.L."/>
            <person name="Shimizu K.K."/>
        </authorList>
    </citation>
    <scope>NUCLEOTIDE SEQUENCE [LARGE SCALE GENOMIC DNA]</scope>
    <source>
        <strain evidence="11">214</strain>
    </source>
</reference>
<evidence type="ECO:0000256" key="2">
    <source>
        <dbReference type="ARBA" id="ARBA00007282"/>
    </source>
</evidence>
<evidence type="ECO:0000256" key="1">
    <source>
        <dbReference type="ARBA" id="ARBA00004141"/>
    </source>
</evidence>
<evidence type="ECO:0000256" key="3">
    <source>
        <dbReference type="ARBA" id="ARBA00022679"/>
    </source>
</evidence>
<evidence type="ECO:0000256" key="4">
    <source>
        <dbReference type="ARBA" id="ARBA00022692"/>
    </source>
</evidence>
<dbReference type="GO" id="GO:0016020">
    <property type="term" value="C:membrane"/>
    <property type="evidence" value="ECO:0007669"/>
    <property type="project" value="UniProtKB-SubCell"/>
</dbReference>
<dbReference type="InterPro" id="IPR017088">
    <property type="entry name" value="Wax_synthase_Magnoliopsida"/>
</dbReference>
<evidence type="ECO:0000256" key="7">
    <source>
        <dbReference type="ARBA" id="ARBA00023136"/>
    </source>
</evidence>
<feature type="transmembrane region" description="Helical" evidence="9">
    <location>
        <begin position="270"/>
        <end position="290"/>
    </location>
</feature>